<protein>
    <submittedName>
        <fullName evidence="2">Tryptophan transporter</fullName>
    </submittedName>
</protein>
<keyword evidence="1" id="KW-1133">Transmembrane helix</keyword>
<keyword evidence="1" id="KW-0812">Transmembrane</keyword>
<keyword evidence="1" id="KW-0472">Membrane</keyword>
<feature type="transmembrane region" description="Helical" evidence="1">
    <location>
        <begin position="6"/>
        <end position="27"/>
    </location>
</feature>
<evidence type="ECO:0000313" key="3">
    <source>
        <dbReference type="Proteomes" id="UP000657931"/>
    </source>
</evidence>
<evidence type="ECO:0000313" key="2">
    <source>
        <dbReference type="EMBL" id="MBD7937976.1"/>
    </source>
</evidence>
<proteinExistence type="predicted"/>
<dbReference type="EMBL" id="JACSQT010000006">
    <property type="protein sequence ID" value="MBD7937976.1"/>
    <property type="molecule type" value="Genomic_DNA"/>
</dbReference>
<dbReference type="RefSeq" id="WP_191814726.1">
    <property type="nucleotide sequence ID" value="NZ_JACSQT010000006.1"/>
</dbReference>
<feature type="transmembrane region" description="Helical" evidence="1">
    <location>
        <begin position="39"/>
        <end position="65"/>
    </location>
</feature>
<gene>
    <name evidence="2" type="ORF">H9655_13170</name>
</gene>
<name>A0ABR8QR10_9BACI</name>
<reference evidence="2 3" key="1">
    <citation type="submission" date="2020-08" db="EMBL/GenBank/DDBJ databases">
        <title>A Genomic Blueprint of the Chicken Gut Microbiome.</title>
        <authorList>
            <person name="Gilroy R."/>
            <person name="Ravi A."/>
            <person name="Getino M."/>
            <person name="Pursley I."/>
            <person name="Horton D.L."/>
            <person name="Alikhan N.-F."/>
            <person name="Baker D."/>
            <person name="Gharbi K."/>
            <person name="Hall N."/>
            <person name="Watson M."/>
            <person name="Adriaenssens E.M."/>
            <person name="Foster-Nyarko E."/>
            <person name="Jarju S."/>
            <person name="Secka A."/>
            <person name="Antonio M."/>
            <person name="Oren A."/>
            <person name="Chaudhuri R."/>
            <person name="La Ragione R.M."/>
            <person name="Hildebrand F."/>
            <person name="Pallen M.J."/>
        </authorList>
    </citation>
    <scope>NUCLEOTIDE SEQUENCE [LARGE SCALE GENOMIC DNA]</scope>
    <source>
        <strain evidence="2 3">Sa5YUA1</strain>
    </source>
</reference>
<dbReference type="Proteomes" id="UP000657931">
    <property type="component" value="Unassembled WGS sequence"/>
</dbReference>
<dbReference type="InterPro" id="IPR031360">
    <property type="entry name" value="TrpP"/>
</dbReference>
<dbReference type="Gene3D" id="1.10.1760.20">
    <property type="match status" value="1"/>
</dbReference>
<feature type="transmembrane region" description="Helical" evidence="1">
    <location>
        <begin position="133"/>
        <end position="158"/>
    </location>
</feature>
<evidence type="ECO:0000256" key="1">
    <source>
        <dbReference type="SAM" id="Phobius"/>
    </source>
</evidence>
<comment type="caution">
    <text evidence="2">The sequence shown here is derived from an EMBL/GenBank/DDBJ whole genome shotgun (WGS) entry which is preliminary data.</text>
</comment>
<dbReference type="Pfam" id="PF17099">
    <property type="entry name" value="TrpP"/>
    <property type="match status" value="1"/>
</dbReference>
<accession>A0ABR8QR10</accession>
<organism evidence="2 3">
    <name type="scientific">Cytobacillus stercorigallinarum</name>
    <dbReference type="NCBI Taxonomy" id="2762240"/>
    <lineage>
        <taxon>Bacteria</taxon>
        <taxon>Bacillati</taxon>
        <taxon>Bacillota</taxon>
        <taxon>Bacilli</taxon>
        <taxon>Bacillales</taxon>
        <taxon>Bacillaceae</taxon>
        <taxon>Cytobacillus</taxon>
    </lineage>
</organism>
<keyword evidence="3" id="KW-1185">Reference proteome</keyword>
<feature type="transmembrane region" description="Helical" evidence="1">
    <location>
        <begin position="101"/>
        <end position="127"/>
    </location>
</feature>
<feature type="transmembrane region" description="Helical" evidence="1">
    <location>
        <begin position="77"/>
        <end position="94"/>
    </location>
</feature>
<sequence>MKSKNIVALALLAGMGVVLHAITPPIIMGVKPDMMLVMMFLGILLFTDIKSVALIGLVSGILSALTTGFPGGQIPNIIDKLITAFIFYGLLSLLKNISAKSIVAIVLTAIGTLVSGFIFLTSAYIIVGLPGAFIALFAASVLPAVILNAILMAILFPITKSINKRTKLNERTIHL</sequence>